<name>A0A8J9VEX6_9NEOP</name>
<sequence length="123" mass="14201">MLKIHLCHILITFFVFLCFLNSNFCLERGDDCNADDFVGVCKTIHECPYAIFLVEVELKYPPMCKWEEMTPIVCCDDCNVSDVVGICKSIFDCPYAFHLVNVEEKKPPMCKWEETTRIVCCPT</sequence>
<proteinExistence type="predicted"/>
<dbReference type="OrthoDB" id="10518784at2759"/>
<feature type="chain" id="PRO_5035419279" evidence="1">
    <location>
        <begin position="26"/>
        <end position="123"/>
    </location>
</feature>
<keyword evidence="3" id="KW-1185">Reference proteome</keyword>
<reference evidence="2" key="1">
    <citation type="submission" date="2021-12" db="EMBL/GenBank/DDBJ databases">
        <authorList>
            <person name="Martin H S."/>
        </authorList>
    </citation>
    <scope>NUCLEOTIDE SEQUENCE</scope>
</reference>
<dbReference type="AlphaFoldDB" id="A0A8J9VEX6"/>
<accession>A0A8J9VEX6</accession>
<evidence type="ECO:0000313" key="2">
    <source>
        <dbReference type="EMBL" id="CAH0730502.1"/>
    </source>
</evidence>
<feature type="non-terminal residue" evidence="2">
    <location>
        <position position="123"/>
    </location>
</feature>
<evidence type="ECO:0000313" key="3">
    <source>
        <dbReference type="Proteomes" id="UP000838878"/>
    </source>
</evidence>
<keyword evidence="1" id="KW-0732">Signal</keyword>
<evidence type="ECO:0000256" key="1">
    <source>
        <dbReference type="SAM" id="SignalP"/>
    </source>
</evidence>
<dbReference type="EMBL" id="OV170228">
    <property type="protein sequence ID" value="CAH0730502.1"/>
    <property type="molecule type" value="Genomic_DNA"/>
</dbReference>
<gene>
    <name evidence="2" type="ORF">BINO364_LOCUS15480</name>
</gene>
<organism evidence="2 3">
    <name type="scientific">Brenthis ino</name>
    <name type="common">lesser marbled fritillary</name>
    <dbReference type="NCBI Taxonomy" id="405034"/>
    <lineage>
        <taxon>Eukaryota</taxon>
        <taxon>Metazoa</taxon>
        <taxon>Ecdysozoa</taxon>
        <taxon>Arthropoda</taxon>
        <taxon>Hexapoda</taxon>
        <taxon>Insecta</taxon>
        <taxon>Pterygota</taxon>
        <taxon>Neoptera</taxon>
        <taxon>Endopterygota</taxon>
        <taxon>Lepidoptera</taxon>
        <taxon>Glossata</taxon>
        <taxon>Ditrysia</taxon>
        <taxon>Papilionoidea</taxon>
        <taxon>Nymphalidae</taxon>
        <taxon>Heliconiinae</taxon>
        <taxon>Argynnini</taxon>
        <taxon>Brenthis</taxon>
    </lineage>
</organism>
<dbReference type="Proteomes" id="UP000838878">
    <property type="component" value="Chromosome 8"/>
</dbReference>
<feature type="signal peptide" evidence="1">
    <location>
        <begin position="1"/>
        <end position="25"/>
    </location>
</feature>
<protein>
    <submittedName>
        <fullName evidence="2">Uncharacterized protein</fullName>
    </submittedName>
</protein>